<protein>
    <submittedName>
        <fullName evidence="1">Uncharacterized protein</fullName>
    </submittedName>
</protein>
<evidence type="ECO:0000313" key="2">
    <source>
        <dbReference type="Proteomes" id="UP000188324"/>
    </source>
</evidence>
<accession>A0A1Q2CFP6</accession>
<sequence>MQRIELDHDKYSAYLNQHLVAADAGVKAFKAAADTWEGTPLQAVFEQLHRELEQSHDKVKALIERLGYDVSMTRNLVAGVAHVAGRLNPLNFTRNSDGLMTQMEFDALAAAVRAQQMMWETLVVLSDVDDRLDRAEMQAMVDLCEDQRARVVKASAETAVERFTAVPG</sequence>
<proteinExistence type="predicted"/>
<organism evidence="1 2">
    <name type="scientific">Tessaracoccus flavus</name>
    <dbReference type="NCBI Taxonomy" id="1610493"/>
    <lineage>
        <taxon>Bacteria</taxon>
        <taxon>Bacillati</taxon>
        <taxon>Actinomycetota</taxon>
        <taxon>Actinomycetes</taxon>
        <taxon>Propionibacteriales</taxon>
        <taxon>Propionibacteriaceae</taxon>
        <taxon>Tessaracoccus</taxon>
    </lineage>
</organism>
<dbReference type="AlphaFoldDB" id="A0A1Q2CFP6"/>
<name>A0A1Q2CFP6_9ACTN</name>
<gene>
    <name evidence="1" type="ORF">RPIT_09200</name>
</gene>
<dbReference type="KEGG" id="tfl:RPIT_09200"/>
<dbReference type="STRING" id="1610493.RPIT_09200"/>
<reference evidence="1 2" key="1">
    <citation type="journal article" date="2016" name="Int. J. Syst. Evol. Microbiol.">
        <title>Tessaracoccus flavus sp. nov., isolated from the drainage system of a lindane-producing factory.</title>
        <authorList>
            <person name="Kumari R."/>
            <person name="Singh P."/>
            <person name="Schumann P."/>
            <person name="Lal R."/>
        </authorList>
    </citation>
    <scope>NUCLEOTIDE SEQUENCE [LARGE SCALE GENOMIC DNA]</scope>
    <source>
        <strain evidence="1 2">RP1T</strain>
    </source>
</reference>
<dbReference type="RefSeq" id="WP_077342513.1">
    <property type="nucleotide sequence ID" value="NZ_CP019605.1"/>
</dbReference>
<evidence type="ECO:0000313" key="1">
    <source>
        <dbReference type="EMBL" id="AQP44939.1"/>
    </source>
</evidence>
<dbReference type="OrthoDB" id="3733286at2"/>
<keyword evidence="2" id="KW-1185">Reference proteome</keyword>
<dbReference type="Proteomes" id="UP000188324">
    <property type="component" value="Chromosome"/>
</dbReference>
<dbReference type="EMBL" id="CP019605">
    <property type="protein sequence ID" value="AQP44939.1"/>
    <property type="molecule type" value="Genomic_DNA"/>
</dbReference>